<keyword evidence="9 10" id="KW-0496">Mitochondrion</keyword>
<evidence type="ECO:0000256" key="5">
    <source>
        <dbReference type="ARBA" id="ARBA00022692"/>
    </source>
</evidence>
<feature type="transmembrane region" description="Helical" evidence="9">
    <location>
        <begin position="86"/>
        <end position="105"/>
    </location>
</feature>
<dbReference type="InterPro" id="IPR038430">
    <property type="entry name" value="NDAH_ubi_oxred_su3_sf"/>
</dbReference>
<proteinExistence type="inferred from homology"/>
<comment type="subcellular location">
    <subcellularLocation>
        <location evidence="1">Membrane</location>
    </subcellularLocation>
    <subcellularLocation>
        <location evidence="9">Mitochondrion membrane</location>
        <topology evidence="9">Multi-pass membrane protein</topology>
    </subcellularLocation>
</comment>
<keyword evidence="9" id="KW-0249">Electron transport</keyword>
<dbReference type="GO" id="GO:0008137">
    <property type="term" value="F:NADH dehydrogenase (ubiquinone) activity"/>
    <property type="evidence" value="ECO:0007669"/>
    <property type="project" value="UniProtKB-UniRule"/>
</dbReference>
<evidence type="ECO:0000256" key="8">
    <source>
        <dbReference type="ARBA" id="ARBA00049551"/>
    </source>
</evidence>
<gene>
    <name evidence="10" type="primary">ND3</name>
</gene>
<dbReference type="EMBL" id="GU130253">
    <property type="protein sequence ID" value="ADA69772.1"/>
    <property type="molecule type" value="Genomic_DNA"/>
</dbReference>
<comment type="similarity">
    <text evidence="2 9">Belongs to the complex I subunit 3 family.</text>
</comment>
<evidence type="ECO:0000256" key="4">
    <source>
        <dbReference type="ARBA" id="ARBA00022448"/>
    </source>
</evidence>
<evidence type="ECO:0000313" key="10">
    <source>
        <dbReference type="EMBL" id="ADA69772.1"/>
    </source>
</evidence>
<keyword evidence="9" id="KW-0520">NAD</keyword>
<accession>E3SX89</accession>
<keyword evidence="7 9" id="KW-0472">Membrane</keyword>
<dbReference type="Gene3D" id="1.20.58.1610">
    <property type="entry name" value="NADH:ubiquinone/plastoquinone oxidoreductase, chain 3"/>
    <property type="match status" value="1"/>
</dbReference>
<keyword evidence="9" id="KW-0679">Respiratory chain</keyword>
<dbReference type="GO" id="GO:0031966">
    <property type="term" value="C:mitochondrial membrane"/>
    <property type="evidence" value="ECO:0007669"/>
    <property type="project" value="UniProtKB-SubCell"/>
</dbReference>
<dbReference type="PANTHER" id="PTHR11058:SF9">
    <property type="entry name" value="NADH-UBIQUINONE OXIDOREDUCTASE CHAIN 3"/>
    <property type="match status" value="1"/>
</dbReference>
<name>E3SX89_EURPU</name>
<comment type="catalytic activity">
    <reaction evidence="8 9">
        <text>a ubiquinone + NADH + 5 H(+)(in) = a ubiquinol + NAD(+) + 4 H(+)(out)</text>
        <dbReference type="Rhea" id="RHEA:29091"/>
        <dbReference type="Rhea" id="RHEA-COMP:9565"/>
        <dbReference type="Rhea" id="RHEA-COMP:9566"/>
        <dbReference type="ChEBI" id="CHEBI:15378"/>
        <dbReference type="ChEBI" id="CHEBI:16389"/>
        <dbReference type="ChEBI" id="CHEBI:17976"/>
        <dbReference type="ChEBI" id="CHEBI:57540"/>
        <dbReference type="ChEBI" id="CHEBI:57945"/>
        <dbReference type="EC" id="7.1.1.2"/>
    </reaction>
</comment>
<evidence type="ECO:0000256" key="6">
    <source>
        <dbReference type="ARBA" id="ARBA00022989"/>
    </source>
</evidence>
<organism evidence="10">
    <name type="scientific">Eurydice pulchra</name>
    <name type="common">Speckled sea louse</name>
    <dbReference type="NCBI Taxonomy" id="155694"/>
    <lineage>
        <taxon>Eukaryota</taxon>
        <taxon>Metazoa</taxon>
        <taxon>Ecdysozoa</taxon>
        <taxon>Arthropoda</taxon>
        <taxon>Crustacea</taxon>
        <taxon>Multicrustacea</taxon>
        <taxon>Malacostraca</taxon>
        <taxon>Eumalacostraca</taxon>
        <taxon>Peracarida</taxon>
        <taxon>Isopoda</taxon>
        <taxon>Cirolanidae</taxon>
        <taxon>Eurydice</taxon>
    </lineage>
</organism>
<sequence length="115" mass="12187">MKFLIIWGGVLSALGGVLVGATLGLGKKGEVDRELSSPFECGFDPLGSGRLPFSLRFFVIAIVFLIFDVEIALLLPLLVGGGESTVLWVSLGGGFLAVLVGGTLHEWREGALDWK</sequence>
<geneLocation type="mitochondrion" evidence="10"/>
<dbReference type="EC" id="7.1.1.2" evidence="9"/>
<keyword evidence="5 9" id="KW-0812">Transmembrane</keyword>
<dbReference type="PANTHER" id="PTHR11058">
    <property type="entry name" value="NADH-UBIQUINONE OXIDOREDUCTASE CHAIN 3"/>
    <property type="match status" value="1"/>
</dbReference>
<dbReference type="InterPro" id="IPR000440">
    <property type="entry name" value="NADH_UbQ/plastoQ_OxRdtase_su3"/>
</dbReference>
<dbReference type="Pfam" id="PF00507">
    <property type="entry name" value="Oxidored_q4"/>
    <property type="match status" value="1"/>
</dbReference>
<keyword evidence="9" id="KW-0830">Ubiquinone</keyword>
<evidence type="ECO:0000256" key="9">
    <source>
        <dbReference type="RuleBase" id="RU003640"/>
    </source>
</evidence>
<evidence type="ECO:0000256" key="2">
    <source>
        <dbReference type="ARBA" id="ARBA00008472"/>
    </source>
</evidence>
<feature type="transmembrane region" description="Helical" evidence="9">
    <location>
        <begin position="55"/>
        <end position="79"/>
    </location>
</feature>
<dbReference type="GO" id="GO:0030964">
    <property type="term" value="C:NADH dehydrogenase complex"/>
    <property type="evidence" value="ECO:0007669"/>
    <property type="project" value="TreeGrafter"/>
</dbReference>
<keyword evidence="4 9" id="KW-0813">Transport</keyword>
<comment type="function">
    <text evidence="9">Core subunit of the mitochondrial membrane respiratory chain NADH dehydrogenase (Complex I) which catalyzes electron transfer from NADH through the respiratory chain, using ubiquinone as an electron acceptor. Essential for the catalytic activity of complex I.</text>
</comment>
<dbReference type="AlphaFoldDB" id="E3SX89"/>
<evidence type="ECO:0000256" key="3">
    <source>
        <dbReference type="ARBA" id="ARBA00021007"/>
    </source>
</evidence>
<keyword evidence="9" id="KW-1278">Translocase</keyword>
<reference evidence="10" key="1">
    <citation type="journal article" date="2012" name="Mol. Phylogenet. Evol.">
        <title>Multiple rearrangements in mitochondrial genomes of Isopoda and phylogenetic implications.</title>
        <authorList>
            <person name="Kilpert F."/>
            <person name="Held C."/>
            <person name="Podsiadlowski L."/>
        </authorList>
    </citation>
    <scope>NUCLEOTIDE SEQUENCE</scope>
</reference>
<keyword evidence="6 9" id="KW-1133">Transmembrane helix</keyword>
<evidence type="ECO:0000256" key="7">
    <source>
        <dbReference type="ARBA" id="ARBA00023136"/>
    </source>
</evidence>
<evidence type="ECO:0000256" key="1">
    <source>
        <dbReference type="ARBA" id="ARBA00004370"/>
    </source>
</evidence>
<protein>
    <recommendedName>
        <fullName evidence="3 9">NADH-ubiquinone oxidoreductase chain 3</fullName>
        <ecNumber evidence="9">7.1.1.2</ecNumber>
    </recommendedName>
</protein>